<comment type="caution">
    <text evidence="1">The sequence shown here is derived from an EMBL/GenBank/DDBJ whole genome shotgun (WGS) entry which is preliminary data.</text>
</comment>
<dbReference type="Proteomes" id="UP000475905">
    <property type="component" value="Unassembled WGS sequence"/>
</dbReference>
<accession>A0A6L3KLF0</accession>
<evidence type="ECO:0000313" key="2">
    <source>
        <dbReference type="Proteomes" id="UP000475905"/>
    </source>
</evidence>
<protein>
    <submittedName>
        <fullName evidence="1">Uncharacterized protein</fullName>
    </submittedName>
</protein>
<dbReference type="RefSeq" id="WP_138287261.1">
    <property type="nucleotide sequence ID" value="NZ_VVYP01000050.1"/>
</dbReference>
<reference evidence="1 2" key="1">
    <citation type="journal article" date="2019" name="Nat. Med.">
        <title>A library of human gut bacterial isolates paired with longitudinal multiomics data enables mechanistic microbiome research.</title>
        <authorList>
            <person name="Poyet M."/>
            <person name="Groussin M."/>
            <person name="Gibbons S.M."/>
            <person name="Avila-Pacheco J."/>
            <person name="Jiang X."/>
            <person name="Kearney S.M."/>
            <person name="Perrotta A.R."/>
            <person name="Berdy B."/>
            <person name="Zhao S."/>
            <person name="Lieberman T.D."/>
            <person name="Swanson P.K."/>
            <person name="Smith M."/>
            <person name="Roesemann S."/>
            <person name="Alexander J.E."/>
            <person name="Rich S.A."/>
            <person name="Livny J."/>
            <person name="Vlamakis H."/>
            <person name="Clish C."/>
            <person name="Bullock K."/>
            <person name="Deik A."/>
            <person name="Scott J."/>
            <person name="Pierce K.A."/>
            <person name="Xavier R.J."/>
            <person name="Alm E.J."/>
        </authorList>
    </citation>
    <scope>NUCLEOTIDE SEQUENCE [LARGE SCALE GENOMIC DNA]</scope>
    <source>
        <strain evidence="1 2">BIOML-A31</strain>
    </source>
</reference>
<proteinExistence type="predicted"/>
<dbReference type="AlphaFoldDB" id="A0A6L3KLF0"/>
<gene>
    <name evidence="1" type="ORF">F2Y36_22200</name>
</gene>
<name>A0A6L3KLF0_9BACE</name>
<sequence length="62" mass="7074">MAKMNFTPADDLVDEVWGKIGTPERDAMETKLQKEIEVYHKKQKDSDIEPQTTEIVLPGVTK</sequence>
<dbReference type="EMBL" id="VVYP01000050">
    <property type="protein sequence ID" value="KAA5457989.1"/>
    <property type="molecule type" value="Genomic_DNA"/>
</dbReference>
<evidence type="ECO:0000313" key="1">
    <source>
        <dbReference type="EMBL" id="KAA5457989.1"/>
    </source>
</evidence>
<organism evidence="1 2">
    <name type="scientific">Bacteroides caccae</name>
    <dbReference type="NCBI Taxonomy" id="47678"/>
    <lineage>
        <taxon>Bacteria</taxon>
        <taxon>Pseudomonadati</taxon>
        <taxon>Bacteroidota</taxon>
        <taxon>Bacteroidia</taxon>
        <taxon>Bacteroidales</taxon>
        <taxon>Bacteroidaceae</taxon>
        <taxon>Bacteroides</taxon>
    </lineage>
</organism>